<dbReference type="Pfam" id="PF01510">
    <property type="entry name" value="Amidase_2"/>
    <property type="match status" value="1"/>
</dbReference>
<dbReference type="SUPFAM" id="SSF55846">
    <property type="entry name" value="N-acetylmuramoyl-L-alanine amidase-like"/>
    <property type="match status" value="1"/>
</dbReference>
<dbReference type="AlphaFoldDB" id="A0A7Y9X5C2"/>
<organism evidence="2 3">
    <name type="scientific">Micromonospora jinlongensis</name>
    <dbReference type="NCBI Taxonomy" id="1287877"/>
    <lineage>
        <taxon>Bacteria</taxon>
        <taxon>Bacillati</taxon>
        <taxon>Actinomycetota</taxon>
        <taxon>Actinomycetes</taxon>
        <taxon>Micromonosporales</taxon>
        <taxon>Micromonosporaceae</taxon>
        <taxon>Micromonospora</taxon>
    </lineage>
</organism>
<dbReference type="EMBL" id="JACCHK010000001">
    <property type="protein sequence ID" value="NYH45243.1"/>
    <property type="molecule type" value="Genomic_DNA"/>
</dbReference>
<name>A0A7Y9X5C2_9ACTN</name>
<dbReference type="SMART" id="SM00644">
    <property type="entry name" value="Ami_2"/>
    <property type="match status" value="1"/>
</dbReference>
<evidence type="ECO:0000313" key="3">
    <source>
        <dbReference type="Proteomes" id="UP000523545"/>
    </source>
</evidence>
<dbReference type="InterPro" id="IPR033803">
    <property type="entry name" value="CBD-like_Golvesin-Xly"/>
</dbReference>
<dbReference type="Gene3D" id="3.40.80.10">
    <property type="entry name" value="Peptidoglycan recognition protein-like"/>
    <property type="match status" value="1"/>
</dbReference>
<dbReference type="GO" id="GO:0008745">
    <property type="term" value="F:N-acetylmuramoyl-L-alanine amidase activity"/>
    <property type="evidence" value="ECO:0007669"/>
    <property type="project" value="InterPro"/>
</dbReference>
<dbReference type="InterPro" id="IPR036505">
    <property type="entry name" value="Amidase/PGRP_sf"/>
</dbReference>
<reference evidence="2 3" key="1">
    <citation type="submission" date="2020-07" db="EMBL/GenBank/DDBJ databases">
        <title>Sequencing the genomes of 1000 actinobacteria strains.</title>
        <authorList>
            <person name="Klenk H.-P."/>
        </authorList>
    </citation>
    <scope>NUCLEOTIDE SEQUENCE [LARGE SCALE GENOMIC DNA]</scope>
    <source>
        <strain evidence="2 3">DSM 45876</strain>
    </source>
</reference>
<dbReference type="Pfam" id="PF25275">
    <property type="entry name" value="Golvesin_C"/>
    <property type="match status" value="1"/>
</dbReference>
<dbReference type="RefSeq" id="WP_179782364.1">
    <property type="nucleotide sequence ID" value="NZ_JACCHK010000001.1"/>
</dbReference>
<evidence type="ECO:0000313" key="2">
    <source>
        <dbReference type="EMBL" id="NYH45243.1"/>
    </source>
</evidence>
<gene>
    <name evidence="2" type="ORF">HNR22_004970</name>
</gene>
<sequence length="323" mass="34141">MATIPWLVDVLRGAGVQVVVEGDWLNRMRPGSFDPIGVLWHHTAATSSASNPHPALGICINGRSDLPGPLCQALVDYNGVFHVISAGRCNHAGTSGGSGPIPAGDGNTLMIGWEIDYNGVNQEMTAAQYNASIAATAAVLTRLGRDSSYARGHRETSTSGKIDPSFIDLNVMRADVAAKMSGGGNPPAWSSIVDNTTAGRFTASANWGVSTYSGQRYGADYRYAEPVAASDVAWYRFNVPATANYRIDAWWPATSGYNSAAPYVVSTTTGNRTIIVDQRATGGQWRSLGTFTLPAGDANRVGVSRWSSATGLIVADAVRLTRV</sequence>
<keyword evidence="3" id="KW-1185">Reference proteome</keyword>
<dbReference type="GO" id="GO:0009253">
    <property type="term" value="P:peptidoglycan catabolic process"/>
    <property type="evidence" value="ECO:0007669"/>
    <property type="project" value="InterPro"/>
</dbReference>
<accession>A0A7Y9X5C2</accession>
<feature type="domain" description="N-acetylmuramoyl-L-alanine amidase" evidence="1">
    <location>
        <begin position="23"/>
        <end position="165"/>
    </location>
</feature>
<dbReference type="Proteomes" id="UP000523545">
    <property type="component" value="Unassembled WGS sequence"/>
</dbReference>
<comment type="caution">
    <text evidence="2">The sequence shown here is derived from an EMBL/GenBank/DDBJ whole genome shotgun (WGS) entry which is preliminary data.</text>
</comment>
<dbReference type="CDD" id="cd14488">
    <property type="entry name" value="CBM6-CBM35-CBM36_like_2"/>
    <property type="match status" value="1"/>
</dbReference>
<dbReference type="InterPro" id="IPR002502">
    <property type="entry name" value="Amidase_domain"/>
</dbReference>
<evidence type="ECO:0000259" key="1">
    <source>
        <dbReference type="SMART" id="SM00644"/>
    </source>
</evidence>
<proteinExistence type="predicted"/>
<protein>
    <recommendedName>
        <fullName evidence="1">N-acetylmuramoyl-L-alanine amidase domain-containing protein</fullName>
    </recommendedName>
</protein>